<dbReference type="GO" id="GO:0003887">
    <property type="term" value="F:DNA-directed DNA polymerase activity"/>
    <property type="evidence" value="ECO:0007669"/>
    <property type="project" value="UniProtKB-KW"/>
</dbReference>
<dbReference type="Pfam" id="PF13976">
    <property type="entry name" value="gag_pre-integrs"/>
    <property type="match status" value="1"/>
</dbReference>
<keyword evidence="7" id="KW-0460">Magnesium</keyword>
<keyword evidence="6" id="KW-0378">Hydrolase</keyword>
<dbReference type="Pfam" id="PF07727">
    <property type="entry name" value="RVT_2"/>
    <property type="match status" value="1"/>
</dbReference>
<dbReference type="PANTHER" id="PTHR42648">
    <property type="entry name" value="TRANSPOSASE, PUTATIVE-RELATED"/>
    <property type="match status" value="1"/>
</dbReference>
<evidence type="ECO:0000256" key="11">
    <source>
        <dbReference type="ARBA" id="ARBA00022932"/>
    </source>
</evidence>
<keyword evidence="8" id="KW-0694">RNA-binding</keyword>
<sequence length="888" mass="100628">MVPPSVVESFNTSLKDSDALLCHRRLGHISLKRIIKMCASGQSGLPKVLTNKDFVCEDCLASKSKRQRGLRLSKDEKLHPMHTMVSDVLGPFTEGFSGVKYLVVFCDLASTYSEGFLLKKKDEVSLNFQQYIERMERLTGKKLKCFRTEGGGEFMSKNFLGWLGDKGIEHQHSMPYKPEQNGAAEHLHRTVGEIAWTALIASNLPTKFWGYAYLWGYFTHNRIVNLLTGDKTPLELMFNKKPLFDRLRSFGEVAFVHKPDTYRSSKTDSRAWRCNLVGYVQGGKGWIFWVPTNNTFFESLMAVFPYSTHPSTNPSEPVKSKLTLLPSLNKLLNNGPDPEPTPPGPDFVPASPPPDPEHVPQHDFDKAIAQDDDPPVRQSIDKLLNTKDVSPMIFNASLVLGSGQAESVLASQTPEATGLPVATCTQLMPWNYARTVNCKDGDKWLDAVDVKLHNLWDMGVWHFEHVPPGRKQTDARWLFDIKRNQDGSIKKYKAWYIVRGFSQIFGQDYHDTWAPTATFASLRMLLTIAALNQWAVKSFDITAAYLHGAIDEDVWVKVPDGMHVPEEHWGKSLKLDKGLYGTKQGGRCWWKHFVQVMEGIGFHVSFYDDSFYHMQRKCETILVWIHVDDGVVTASSSAILQEFRAALELKLKTTWDGHLHNIFGIKVERPTPSKFILSQPFLTQKIVNNFTTDTTLPRKIPIKDTNSLTLSRDKEDIINPNGFFLIIEPKPADKTIVTWVDANWGGEFLRSTHGSITTLLGCPILWASKQQALVATSTCHAKFMALGWAARHSVWLKELYFDMTKHVATPTLMCDNNAAVKISKDNSANKRTRHSEREFFYVNEQIHRRRLDIEWVPSQEQLANIMTKALGPLPFERILASLNMSSPE</sequence>
<protein>
    <recommendedName>
        <fullName evidence="17">Integrase catalytic domain-containing protein</fullName>
    </recommendedName>
</protein>
<keyword evidence="12" id="KW-0233">DNA recombination</keyword>
<feature type="region of interest" description="Disordered" evidence="16">
    <location>
        <begin position="329"/>
        <end position="362"/>
    </location>
</feature>
<keyword evidence="4" id="KW-0479">Metal-binding</keyword>
<comment type="catalytic activity">
    <reaction evidence="15">
        <text>DNA(n) + a 2'-deoxyribonucleoside 5'-triphosphate = DNA(n+1) + diphosphate</text>
        <dbReference type="Rhea" id="RHEA:22508"/>
        <dbReference type="Rhea" id="RHEA-COMP:17339"/>
        <dbReference type="Rhea" id="RHEA-COMP:17340"/>
        <dbReference type="ChEBI" id="CHEBI:33019"/>
        <dbReference type="ChEBI" id="CHEBI:61560"/>
        <dbReference type="ChEBI" id="CHEBI:173112"/>
        <dbReference type="EC" id="2.7.7.7"/>
    </reaction>
</comment>
<reference evidence="18 19" key="1">
    <citation type="submission" date="2017-11" db="EMBL/GenBank/DDBJ databases">
        <title>De novo assembly and phasing of dikaryotic genomes from two isolates of Puccinia coronata f. sp. avenae, the causal agent of oat crown rust.</title>
        <authorList>
            <person name="Miller M.E."/>
            <person name="Zhang Y."/>
            <person name="Omidvar V."/>
            <person name="Sperschneider J."/>
            <person name="Schwessinger B."/>
            <person name="Raley C."/>
            <person name="Palmer J.M."/>
            <person name="Garnica D."/>
            <person name="Upadhyaya N."/>
            <person name="Rathjen J."/>
            <person name="Taylor J.M."/>
            <person name="Park R.F."/>
            <person name="Dodds P.N."/>
            <person name="Hirsch C.D."/>
            <person name="Kianian S.F."/>
            <person name="Figueroa M."/>
        </authorList>
    </citation>
    <scope>NUCLEOTIDE SEQUENCE [LARGE SCALE GENOMIC DNA]</scope>
    <source>
        <strain evidence="18">12SD80</strain>
    </source>
</reference>
<gene>
    <name evidence="18" type="ORF">PCASD_08800</name>
</gene>
<evidence type="ECO:0000256" key="15">
    <source>
        <dbReference type="ARBA" id="ARBA00049244"/>
    </source>
</evidence>
<organism evidence="18 19">
    <name type="scientific">Puccinia coronata f. sp. avenae</name>
    <dbReference type="NCBI Taxonomy" id="200324"/>
    <lineage>
        <taxon>Eukaryota</taxon>
        <taxon>Fungi</taxon>
        <taxon>Dikarya</taxon>
        <taxon>Basidiomycota</taxon>
        <taxon>Pucciniomycotina</taxon>
        <taxon>Pucciniomycetes</taxon>
        <taxon>Pucciniales</taxon>
        <taxon>Pucciniaceae</taxon>
        <taxon>Puccinia</taxon>
    </lineage>
</organism>
<keyword evidence="5" id="KW-0255">Endonuclease</keyword>
<dbReference type="GO" id="GO:0003723">
    <property type="term" value="F:RNA binding"/>
    <property type="evidence" value="ECO:0007669"/>
    <property type="project" value="UniProtKB-KW"/>
</dbReference>
<dbReference type="GO" id="GO:0003964">
    <property type="term" value="F:RNA-directed DNA polymerase activity"/>
    <property type="evidence" value="ECO:0007669"/>
    <property type="project" value="UniProtKB-KW"/>
</dbReference>
<dbReference type="InterPro" id="IPR036397">
    <property type="entry name" value="RNaseH_sf"/>
</dbReference>
<evidence type="ECO:0000256" key="12">
    <source>
        <dbReference type="ARBA" id="ARBA00023172"/>
    </source>
</evidence>
<dbReference type="InterPro" id="IPR057670">
    <property type="entry name" value="SH3_retrovirus"/>
</dbReference>
<evidence type="ECO:0000256" key="9">
    <source>
        <dbReference type="ARBA" id="ARBA00022908"/>
    </source>
</evidence>
<dbReference type="PANTHER" id="PTHR42648:SF11">
    <property type="entry name" value="TRANSPOSON TY4-P GAG-POL POLYPROTEIN"/>
    <property type="match status" value="1"/>
</dbReference>
<dbReference type="InterPro" id="IPR013103">
    <property type="entry name" value="RVT_2"/>
</dbReference>
<dbReference type="GO" id="GO:0032196">
    <property type="term" value="P:transposition"/>
    <property type="evidence" value="ECO:0007669"/>
    <property type="project" value="UniProtKB-KW"/>
</dbReference>
<evidence type="ECO:0000256" key="16">
    <source>
        <dbReference type="SAM" id="MobiDB-lite"/>
    </source>
</evidence>
<evidence type="ECO:0000256" key="5">
    <source>
        <dbReference type="ARBA" id="ARBA00022759"/>
    </source>
</evidence>
<keyword evidence="2" id="KW-0548">Nucleotidyltransferase</keyword>
<keyword evidence="11" id="KW-0808">Transferase</keyword>
<dbReference type="InterPro" id="IPR001584">
    <property type="entry name" value="Integrase_cat-core"/>
</dbReference>
<dbReference type="GO" id="GO:0005634">
    <property type="term" value="C:nucleus"/>
    <property type="evidence" value="ECO:0007669"/>
    <property type="project" value="UniProtKB-ARBA"/>
</dbReference>
<accession>A0A2N5UP86</accession>
<dbReference type="Proteomes" id="UP000235392">
    <property type="component" value="Unassembled WGS sequence"/>
</dbReference>
<evidence type="ECO:0000256" key="7">
    <source>
        <dbReference type="ARBA" id="ARBA00022842"/>
    </source>
</evidence>
<keyword evidence="1" id="KW-0815">Transposition</keyword>
<dbReference type="AlphaFoldDB" id="A0A2N5UP86"/>
<keyword evidence="11" id="KW-0239">DNA-directed DNA polymerase</keyword>
<keyword evidence="3" id="KW-0540">Nuclease</keyword>
<name>A0A2N5UP86_9BASI</name>
<keyword evidence="9" id="KW-0229">DNA integration</keyword>
<feature type="compositionally biased region" description="Pro residues" evidence="16">
    <location>
        <begin position="337"/>
        <end position="354"/>
    </location>
</feature>
<dbReference type="GO" id="GO:0015074">
    <property type="term" value="P:DNA integration"/>
    <property type="evidence" value="ECO:0007669"/>
    <property type="project" value="UniProtKB-KW"/>
</dbReference>
<dbReference type="GO" id="GO:0004519">
    <property type="term" value="F:endonuclease activity"/>
    <property type="evidence" value="ECO:0007669"/>
    <property type="project" value="UniProtKB-KW"/>
</dbReference>
<evidence type="ECO:0000259" key="17">
    <source>
        <dbReference type="PROSITE" id="PS50994"/>
    </source>
</evidence>
<dbReference type="PROSITE" id="PS50994">
    <property type="entry name" value="INTEGRASE"/>
    <property type="match status" value="1"/>
</dbReference>
<evidence type="ECO:0000256" key="13">
    <source>
        <dbReference type="ARBA" id="ARBA00023268"/>
    </source>
</evidence>
<dbReference type="InterPro" id="IPR039537">
    <property type="entry name" value="Retrotran_Ty1/copia-like"/>
</dbReference>
<dbReference type="InterPro" id="IPR012337">
    <property type="entry name" value="RNaseH-like_sf"/>
</dbReference>
<keyword evidence="10" id="KW-0695">RNA-directed DNA polymerase</keyword>
<evidence type="ECO:0000313" key="18">
    <source>
        <dbReference type="EMBL" id="PLW39583.1"/>
    </source>
</evidence>
<dbReference type="InterPro" id="IPR025724">
    <property type="entry name" value="GAG-pre-integrase_dom"/>
</dbReference>
<dbReference type="SUPFAM" id="SSF53098">
    <property type="entry name" value="Ribonuclease H-like"/>
    <property type="match status" value="1"/>
</dbReference>
<evidence type="ECO:0000256" key="14">
    <source>
        <dbReference type="ARBA" id="ARBA00048173"/>
    </source>
</evidence>
<dbReference type="Pfam" id="PF25597">
    <property type="entry name" value="SH3_retrovirus"/>
    <property type="match status" value="1"/>
</dbReference>
<proteinExistence type="predicted"/>
<evidence type="ECO:0000256" key="10">
    <source>
        <dbReference type="ARBA" id="ARBA00022918"/>
    </source>
</evidence>
<keyword evidence="13" id="KW-0511">Multifunctional enzyme</keyword>
<dbReference type="EMBL" id="PGCI01000113">
    <property type="protein sequence ID" value="PLW39583.1"/>
    <property type="molecule type" value="Genomic_DNA"/>
</dbReference>
<comment type="caution">
    <text evidence="18">The sequence shown here is derived from an EMBL/GenBank/DDBJ whole genome shotgun (WGS) entry which is preliminary data.</text>
</comment>
<evidence type="ECO:0000256" key="3">
    <source>
        <dbReference type="ARBA" id="ARBA00022722"/>
    </source>
</evidence>
<evidence type="ECO:0000256" key="6">
    <source>
        <dbReference type="ARBA" id="ARBA00022801"/>
    </source>
</evidence>
<dbReference type="GO" id="GO:0046872">
    <property type="term" value="F:metal ion binding"/>
    <property type="evidence" value="ECO:0007669"/>
    <property type="project" value="UniProtKB-KW"/>
</dbReference>
<evidence type="ECO:0000256" key="4">
    <source>
        <dbReference type="ARBA" id="ARBA00022723"/>
    </source>
</evidence>
<evidence type="ECO:0000256" key="8">
    <source>
        <dbReference type="ARBA" id="ARBA00022884"/>
    </source>
</evidence>
<dbReference type="GO" id="GO:0016787">
    <property type="term" value="F:hydrolase activity"/>
    <property type="evidence" value="ECO:0007669"/>
    <property type="project" value="UniProtKB-KW"/>
</dbReference>
<evidence type="ECO:0000313" key="19">
    <source>
        <dbReference type="Proteomes" id="UP000235392"/>
    </source>
</evidence>
<evidence type="ECO:0000256" key="2">
    <source>
        <dbReference type="ARBA" id="ARBA00022695"/>
    </source>
</evidence>
<dbReference type="GO" id="GO:0006310">
    <property type="term" value="P:DNA recombination"/>
    <property type="evidence" value="ECO:0007669"/>
    <property type="project" value="UniProtKB-KW"/>
</dbReference>
<evidence type="ECO:0000256" key="1">
    <source>
        <dbReference type="ARBA" id="ARBA00022578"/>
    </source>
</evidence>
<feature type="domain" description="Integrase catalytic" evidence="17">
    <location>
        <begin position="76"/>
        <end position="241"/>
    </location>
</feature>
<comment type="catalytic activity">
    <reaction evidence="14">
        <text>DNA(n) + a 2'-deoxyribonucleoside 5'-triphosphate = DNA(n+1) + diphosphate</text>
        <dbReference type="Rhea" id="RHEA:22508"/>
        <dbReference type="Rhea" id="RHEA-COMP:17339"/>
        <dbReference type="Rhea" id="RHEA-COMP:17340"/>
        <dbReference type="ChEBI" id="CHEBI:33019"/>
        <dbReference type="ChEBI" id="CHEBI:61560"/>
        <dbReference type="ChEBI" id="CHEBI:173112"/>
        <dbReference type="EC" id="2.7.7.49"/>
    </reaction>
</comment>
<dbReference type="Gene3D" id="3.30.420.10">
    <property type="entry name" value="Ribonuclease H-like superfamily/Ribonuclease H"/>
    <property type="match status" value="1"/>
</dbReference>
<dbReference type="CDD" id="cd09272">
    <property type="entry name" value="RNase_HI_RT_Ty1"/>
    <property type="match status" value="1"/>
</dbReference>